<accession>A0A923NQZ1</accession>
<name>A0A923NQZ1_9FIRM</name>
<sequence length="125" mass="13819">MAGQDSSHRGIYGGGSGVTNLQNGAVTECPLEFSDSGKLIGGDEALNYKADIEDLADGNFTGKSITIDAMRESSHSSLPLNTLFLLLFLFIPPFILTFLHIYIRKKMRRAQYETDLEKMKIEDLS</sequence>
<keyword evidence="1" id="KW-1133">Transmembrane helix</keyword>
<protein>
    <submittedName>
        <fullName evidence="2">Uncharacterized protein</fullName>
    </submittedName>
</protein>
<gene>
    <name evidence="2" type="ORF">H9L42_11695</name>
</gene>
<keyword evidence="1" id="KW-0812">Transmembrane</keyword>
<evidence type="ECO:0000313" key="2">
    <source>
        <dbReference type="EMBL" id="MBC6680483.1"/>
    </source>
</evidence>
<dbReference type="EMBL" id="JACRYT010000013">
    <property type="protein sequence ID" value="MBC6680483.1"/>
    <property type="molecule type" value="Genomic_DNA"/>
</dbReference>
<feature type="transmembrane region" description="Helical" evidence="1">
    <location>
        <begin position="83"/>
        <end position="103"/>
    </location>
</feature>
<keyword evidence="1" id="KW-0472">Membrane</keyword>
<dbReference type="Proteomes" id="UP000602647">
    <property type="component" value="Unassembled WGS sequence"/>
</dbReference>
<organism evidence="2 3">
    <name type="scientific">Zhenpiania hominis</name>
    <dbReference type="NCBI Taxonomy" id="2763644"/>
    <lineage>
        <taxon>Bacteria</taxon>
        <taxon>Bacillati</taxon>
        <taxon>Bacillota</taxon>
        <taxon>Clostridia</taxon>
        <taxon>Peptostreptococcales</taxon>
        <taxon>Anaerovoracaceae</taxon>
        <taxon>Zhenpiania</taxon>
    </lineage>
</organism>
<dbReference type="RefSeq" id="WP_187303578.1">
    <property type="nucleotide sequence ID" value="NZ_JACRYT010000013.1"/>
</dbReference>
<evidence type="ECO:0000313" key="3">
    <source>
        <dbReference type="Proteomes" id="UP000602647"/>
    </source>
</evidence>
<dbReference type="AlphaFoldDB" id="A0A923NQZ1"/>
<proteinExistence type="predicted"/>
<reference evidence="2" key="1">
    <citation type="submission" date="2020-08" db="EMBL/GenBank/DDBJ databases">
        <title>Genome public.</title>
        <authorList>
            <person name="Liu C."/>
            <person name="Sun Q."/>
        </authorList>
    </citation>
    <scope>NUCLEOTIDE SEQUENCE</scope>
    <source>
        <strain evidence="2">BX12</strain>
    </source>
</reference>
<keyword evidence="3" id="KW-1185">Reference proteome</keyword>
<comment type="caution">
    <text evidence="2">The sequence shown here is derived from an EMBL/GenBank/DDBJ whole genome shotgun (WGS) entry which is preliminary data.</text>
</comment>
<evidence type="ECO:0000256" key="1">
    <source>
        <dbReference type="SAM" id="Phobius"/>
    </source>
</evidence>